<feature type="signal peptide" evidence="1">
    <location>
        <begin position="1"/>
        <end position="16"/>
    </location>
</feature>
<accession>A0A7J7KCR0</accession>
<evidence type="ECO:0000313" key="2">
    <source>
        <dbReference type="EMBL" id="KAF6035973.1"/>
    </source>
</evidence>
<name>A0A7J7KCR0_BUGNE</name>
<proteinExistence type="predicted"/>
<comment type="caution">
    <text evidence="2">The sequence shown here is derived from an EMBL/GenBank/DDBJ whole genome shotgun (WGS) entry which is preliminary data.</text>
</comment>
<feature type="chain" id="PRO_5029659443" evidence="1">
    <location>
        <begin position="17"/>
        <end position="242"/>
    </location>
</feature>
<sequence length="242" mass="26813">MHLLFFLVYAGVSVYAYPGIYYSGDGSGEQSEELETCDICLTSIRDRLVSSHDIQGSHCEEVSKVTECFERCTPRVPPSTDPNNIEVLKMMELLSKIFSILEAENCEINEETAPGCDQTILDCIKPLTLVNTYTDSLRKLYCSDTSILSLLECTERIPDCEWRTNIEMIASLSRKSLCYSHDKCMAGGIMYVVSPGSSCTRFKLAALNNLQSLASQQEQQTAPGTKFDVSICGLQHSALVPC</sequence>
<evidence type="ECO:0000256" key="1">
    <source>
        <dbReference type="SAM" id="SignalP"/>
    </source>
</evidence>
<dbReference type="AlphaFoldDB" id="A0A7J7KCR0"/>
<gene>
    <name evidence="2" type="ORF">EB796_005720</name>
</gene>
<keyword evidence="1" id="KW-0732">Signal</keyword>
<dbReference type="Proteomes" id="UP000593567">
    <property type="component" value="Unassembled WGS sequence"/>
</dbReference>
<keyword evidence="3" id="KW-1185">Reference proteome</keyword>
<evidence type="ECO:0000313" key="3">
    <source>
        <dbReference type="Proteomes" id="UP000593567"/>
    </source>
</evidence>
<organism evidence="2 3">
    <name type="scientific">Bugula neritina</name>
    <name type="common">Brown bryozoan</name>
    <name type="synonym">Sertularia neritina</name>
    <dbReference type="NCBI Taxonomy" id="10212"/>
    <lineage>
        <taxon>Eukaryota</taxon>
        <taxon>Metazoa</taxon>
        <taxon>Spiralia</taxon>
        <taxon>Lophotrochozoa</taxon>
        <taxon>Bryozoa</taxon>
        <taxon>Gymnolaemata</taxon>
        <taxon>Cheilostomatida</taxon>
        <taxon>Flustrina</taxon>
        <taxon>Buguloidea</taxon>
        <taxon>Bugulidae</taxon>
        <taxon>Bugula</taxon>
    </lineage>
</organism>
<reference evidence="2" key="1">
    <citation type="submission" date="2020-06" db="EMBL/GenBank/DDBJ databases">
        <title>Draft genome of Bugula neritina, a colonial animal packing powerful symbionts and potential medicines.</title>
        <authorList>
            <person name="Rayko M."/>
        </authorList>
    </citation>
    <scope>NUCLEOTIDE SEQUENCE [LARGE SCALE GENOMIC DNA]</scope>
    <source>
        <strain evidence="2">Kwan_BN1</strain>
    </source>
</reference>
<dbReference type="EMBL" id="VXIV02000801">
    <property type="protein sequence ID" value="KAF6035973.1"/>
    <property type="molecule type" value="Genomic_DNA"/>
</dbReference>
<protein>
    <submittedName>
        <fullName evidence="2">Uncharacterized protein</fullName>
    </submittedName>
</protein>